<accession>A0AAW0FU70</accession>
<name>A0AAW0FU70_9APHY</name>
<dbReference type="AlphaFoldDB" id="A0AAW0FU70"/>
<evidence type="ECO:0000313" key="4">
    <source>
        <dbReference type="Proteomes" id="UP001385951"/>
    </source>
</evidence>
<proteinExistence type="predicted"/>
<sequence>MSSVGFDWIADRTCLIYFLVSLAFADQADLDFDPTIERVIEDEKIRYKILCAGKWYRVLEPLSDFKAARPLSRATRVWKVQELKDKYIDSSVIGRVLVIKDVRMEKKCSL</sequence>
<dbReference type="Proteomes" id="UP001385951">
    <property type="component" value="Unassembled WGS sequence"/>
</dbReference>
<gene>
    <name evidence="3" type="ORF">QCA50_016769</name>
</gene>
<comment type="caution">
    <text evidence="3">The sequence shown here is derived from an EMBL/GenBank/DDBJ whole genome shotgun (WGS) entry which is preliminary data.</text>
</comment>
<dbReference type="Pfam" id="PF17667">
    <property type="entry name" value="Pkinase_fungal"/>
    <property type="match status" value="1"/>
</dbReference>
<protein>
    <recommendedName>
        <fullName evidence="2">Fungal-type protein kinase domain-containing protein</fullName>
    </recommendedName>
</protein>
<dbReference type="InterPro" id="IPR040976">
    <property type="entry name" value="Pkinase_fungal"/>
</dbReference>
<keyword evidence="4" id="KW-1185">Reference proteome</keyword>
<keyword evidence="1" id="KW-0732">Signal</keyword>
<reference evidence="3 4" key="1">
    <citation type="submission" date="2022-09" db="EMBL/GenBank/DDBJ databases">
        <authorList>
            <person name="Palmer J.M."/>
        </authorList>
    </citation>
    <scope>NUCLEOTIDE SEQUENCE [LARGE SCALE GENOMIC DNA]</scope>
    <source>
        <strain evidence="3 4">DSM 7382</strain>
    </source>
</reference>
<organism evidence="3 4">
    <name type="scientific">Cerrena zonata</name>
    <dbReference type="NCBI Taxonomy" id="2478898"/>
    <lineage>
        <taxon>Eukaryota</taxon>
        <taxon>Fungi</taxon>
        <taxon>Dikarya</taxon>
        <taxon>Basidiomycota</taxon>
        <taxon>Agaricomycotina</taxon>
        <taxon>Agaricomycetes</taxon>
        <taxon>Polyporales</taxon>
        <taxon>Cerrenaceae</taxon>
        <taxon>Cerrena</taxon>
    </lineage>
</organism>
<feature type="chain" id="PRO_5044024404" description="Fungal-type protein kinase domain-containing protein" evidence="1">
    <location>
        <begin position="26"/>
        <end position="110"/>
    </location>
</feature>
<evidence type="ECO:0000256" key="1">
    <source>
        <dbReference type="SAM" id="SignalP"/>
    </source>
</evidence>
<feature type="domain" description="Fungal-type protein kinase" evidence="2">
    <location>
        <begin position="1"/>
        <end position="101"/>
    </location>
</feature>
<dbReference type="EMBL" id="JASBNA010000051">
    <property type="protein sequence ID" value="KAK7680260.1"/>
    <property type="molecule type" value="Genomic_DNA"/>
</dbReference>
<evidence type="ECO:0000313" key="3">
    <source>
        <dbReference type="EMBL" id="KAK7680260.1"/>
    </source>
</evidence>
<evidence type="ECO:0000259" key="2">
    <source>
        <dbReference type="Pfam" id="PF17667"/>
    </source>
</evidence>
<feature type="signal peptide" evidence="1">
    <location>
        <begin position="1"/>
        <end position="25"/>
    </location>
</feature>